<dbReference type="GO" id="GO:0004386">
    <property type="term" value="F:helicase activity"/>
    <property type="evidence" value="ECO:0007669"/>
    <property type="project" value="UniProtKB-KW"/>
</dbReference>
<sequence length="34" mass="3924">MSPDSGTEELLRSKQRQPWQQGRLSWMGGHLTEP</sequence>
<organism evidence="2">
    <name type="scientific">mine drainage metagenome</name>
    <dbReference type="NCBI Taxonomy" id="410659"/>
    <lineage>
        <taxon>unclassified sequences</taxon>
        <taxon>metagenomes</taxon>
        <taxon>ecological metagenomes</taxon>
    </lineage>
</organism>
<keyword evidence="2" id="KW-0067">ATP-binding</keyword>
<keyword evidence="2" id="KW-0547">Nucleotide-binding</keyword>
<evidence type="ECO:0000313" key="2">
    <source>
        <dbReference type="EMBL" id="CBI00407.1"/>
    </source>
</evidence>
<gene>
    <name evidence="2" type="ORF">CARN3_1432</name>
</gene>
<feature type="region of interest" description="Disordered" evidence="1">
    <location>
        <begin position="1"/>
        <end position="34"/>
    </location>
</feature>
<protein>
    <submittedName>
        <fullName evidence="2">Replicative DNA helicase</fullName>
        <ecNumber evidence="2">3.6.1.-</ecNumber>
    </submittedName>
</protein>
<comment type="caution">
    <text evidence="2">The sequence shown here is derived from an EMBL/GenBank/DDBJ whole genome shotgun (WGS) entry which is preliminary data.</text>
</comment>
<dbReference type="EC" id="3.6.1.-" evidence="2"/>
<accession>E6PZP8</accession>
<keyword evidence="2" id="KW-0347">Helicase</keyword>
<keyword evidence="2" id="KW-0378">Hydrolase</keyword>
<name>E6PZP8_9ZZZZ</name>
<reference evidence="2" key="1">
    <citation type="submission" date="2009-10" db="EMBL/GenBank/DDBJ databases">
        <title>Diversity of trophic interactions inside an arsenic-rich microbial ecosystem.</title>
        <authorList>
            <person name="Bertin P.N."/>
            <person name="Heinrich-Salmeron A."/>
            <person name="Pelletier E."/>
            <person name="Goulhen-Chollet F."/>
            <person name="Arsene-Ploetze F."/>
            <person name="Gallien S."/>
            <person name="Calteau A."/>
            <person name="Vallenet D."/>
            <person name="Casiot C."/>
            <person name="Chane-Woon-Ming B."/>
            <person name="Giloteaux L."/>
            <person name="Barakat M."/>
            <person name="Bonnefoy V."/>
            <person name="Bruneel O."/>
            <person name="Chandler M."/>
            <person name="Cleiss J."/>
            <person name="Duran R."/>
            <person name="Elbaz-Poulichet F."/>
            <person name="Fonknechten N."/>
            <person name="Lauga B."/>
            <person name="Mornico D."/>
            <person name="Ortet P."/>
            <person name="Schaeffer C."/>
            <person name="Siguier P."/>
            <person name="Alexander Thil Smith A."/>
            <person name="Van Dorsselaer A."/>
            <person name="Weissenbach J."/>
            <person name="Medigue C."/>
            <person name="Le Paslier D."/>
        </authorList>
    </citation>
    <scope>NUCLEOTIDE SEQUENCE</scope>
</reference>
<dbReference type="GO" id="GO:0016787">
    <property type="term" value="F:hydrolase activity"/>
    <property type="evidence" value="ECO:0007669"/>
    <property type="project" value="UniProtKB-KW"/>
</dbReference>
<evidence type="ECO:0000256" key="1">
    <source>
        <dbReference type="SAM" id="MobiDB-lite"/>
    </source>
</evidence>
<dbReference type="AlphaFoldDB" id="E6PZP8"/>
<proteinExistence type="predicted"/>
<dbReference type="EMBL" id="CABN01000132">
    <property type="protein sequence ID" value="CBI00407.1"/>
    <property type="molecule type" value="Genomic_DNA"/>
</dbReference>